<feature type="transmembrane region" description="Helical" evidence="3">
    <location>
        <begin position="64"/>
        <end position="83"/>
    </location>
</feature>
<accession>A0AAV3Z4S2</accession>
<dbReference type="GO" id="GO:0008028">
    <property type="term" value="F:monocarboxylic acid transmembrane transporter activity"/>
    <property type="evidence" value="ECO:0007669"/>
    <property type="project" value="TreeGrafter"/>
</dbReference>
<protein>
    <submittedName>
        <fullName evidence="5">Monocarboxylate transporter 14</fullName>
    </submittedName>
</protein>
<dbReference type="InterPro" id="IPR036259">
    <property type="entry name" value="MFS_trans_sf"/>
</dbReference>
<dbReference type="EMBL" id="BLXT01001944">
    <property type="protein sequence ID" value="GFN89605.1"/>
    <property type="molecule type" value="Genomic_DNA"/>
</dbReference>
<feature type="transmembrane region" description="Helical" evidence="3">
    <location>
        <begin position="6"/>
        <end position="27"/>
    </location>
</feature>
<keyword evidence="3" id="KW-0812">Transmembrane</keyword>
<dbReference type="InterPro" id="IPR050327">
    <property type="entry name" value="Proton-linked_MCT"/>
</dbReference>
<proteinExistence type="predicted"/>
<sequence length="421" mass="47189">MTDRTTFTGLGRALTMTPLFLCLSMYFDKRRGQMIAFATCGTDLGALCILPLTQWLTDYYEFEGAFLILGGVAMNGMVFAFLIRPFSLHQKFNKRCALPAVSKTYDSIESSKHQILNKLLASDSDRKCSFARPALCHDGSQNKDANENLAENSRTDHRYGTHSIDDQQNSRLYHRLGSYNEFLDENVENERNHKTRKDKPKSNGTSLVRQHSSDRNDLEENTSANGKQAVCRTLRKCLQCCLGSISFWFAVDSYDKSHATKSQIFHLSIFKDVPFMMICLSVIFYRMGTKTVIDFFPAICLERGLSSAQILIVLSVAQVSALFGKLLCGYIMDLPKLRRYMEVSFILMLFSTATLSFTVPLLQNYQKFSVVAGLFSLLVGATTNLRAVFISQLVDENVLSSSYGTLYAFQGVGSLIGPPVS</sequence>
<feature type="transmembrane region" description="Helical" evidence="3">
    <location>
        <begin position="343"/>
        <end position="362"/>
    </location>
</feature>
<keyword evidence="3" id="KW-0472">Membrane</keyword>
<name>A0AAV3Z4S2_9GAST</name>
<keyword evidence="6" id="KW-1185">Reference proteome</keyword>
<comment type="caution">
    <text evidence="5">The sequence shown here is derived from an EMBL/GenBank/DDBJ whole genome shotgun (WGS) entry which is preliminary data.</text>
</comment>
<dbReference type="Proteomes" id="UP000735302">
    <property type="component" value="Unassembled WGS sequence"/>
</dbReference>
<dbReference type="Pfam" id="PF07690">
    <property type="entry name" value="MFS_1"/>
    <property type="match status" value="2"/>
</dbReference>
<feature type="transmembrane region" description="Helical" evidence="3">
    <location>
        <begin position="269"/>
        <end position="288"/>
    </location>
</feature>
<dbReference type="InterPro" id="IPR020846">
    <property type="entry name" value="MFS_dom"/>
</dbReference>
<organism evidence="5 6">
    <name type="scientific">Plakobranchus ocellatus</name>
    <dbReference type="NCBI Taxonomy" id="259542"/>
    <lineage>
        <taxon>Eukaryota</taxon>
        <taxon>Metazoa</taxon>
        <taxon>Spiralia</taxon>
        <taxon>Lophotrochozoa</taxon>
        <taxon>Mollusca</taxon>
        <taxon>Gastropoda</taxon>
        <taxon>Heterobranchia</taxon>
        <taxon>Euthyneura</taxon>
        <taxon>Panpulmonata</taxon>
        <taxon>Sacoglossa</taxon>
        <taxon>Placobranchoidea</taxon>
        <taxon>Plakobranchidae</taxon>
        <taxon>Plakobranchus</taxon>
    </lineage>
</organism>
<feature type="transmembrane region" description="Helical" evidence="3">
    <location>
        <begin position="34"/>
        <end position="52"/>
    </location>
</feature>
<feature type="domain" description="Major facilitator superfamily (MFS) profile" evidence="4">
    <location>
        <begin position="274"/>
        <end position="421"/>
    </location>
</feature>
<evidence type="ECO:0000313" key="5">
    <source>
        <dbReference type="EMBL" id="GFN89605.1"/>
    </source>
</evidence>
<feature type="transmembrane region" description="Helical" evidence="3">
    <location>
        <begin position="308"/>
        <end position="331"/>
    </location>
</feature>
<dbReference type="AlphaFoldDB" id="A0AAV3Z4S2"/>
<dbReference type="PANTHER" id="PTHR11360">
    <property type="entry name" value="MONOCARBOXYLATE TRANSPORTER"/>
    <property type="match status" value="1"/>
</dbReference>
<dbReference type="SUPFAM" id="SSF103473">
    <property type="entry name" value="MFS general substrate transporter"/>
    <property type="match status" value="1"/>
</dbReference>
<evidence type="ECO:0000256" key="2">
    <source>
        <dbReference type="SAM" id="MobiDB-lite"/>
    </source>
</evidence>
<comment type="subcellular location">
    <subcellularLocation>
        <location evidence="1">Membrane</location>
        <topology evidence="1">Multi-pass membrane protein</topology>
    </subcellularLocation>
</comment>
<dbReference type="Gene3D" id="1.20.1250.20">
    <property type="entry name" value="MFS general substrate transporter like domains"/>
    <property type="match status" value="2"/>
</dbReference>
<evidence type="ECO:0000259" key="4">
    <source>
        <dbReference type="PROSITE" id="PS50850"/>
    </source>
</evidence>
<evidence type="ECO:0000256" key="1">
    <source>
        <dbReference type="ARBA" id="ARBA00004141"/>
    </source>
</evidence>
<dbReference type="InterPro" id="IPR011701">
    <property type="entry name" value="MFS"/>
</dbReference>
<feature type="region of interest" description="Disordered" evidence="2">
    <location>
        <begin position="184"/>
        <end position="222"/>
    </location>
</feature>
<feature type="transmembrane region" description="Helical" evidence="3">
    <location>
        <begin position="368"/>
        <end position="389"/>
    </location>
</feature>
<dbReference type="PANTHER" id="PTHR11360:SF284">
    <property type="entry name" value="EG:103B4.3 PROTEIN-RELATED"/>
    <property type="match status" value="1"/>
</dbReference>
<dbReference type="PROSITE" id="PS50850">
    <property type="entry name" value="MFS"/>
    <property type="match status" value="1"/>
</dbReference>
<evidence type="ECO:0000256" key="3">
    <source>
        <dbReference type="SAM" id="Phobius"/>
    </source>
</evidence>
<gene>
    <name evidence="5" type="ORF">PoB_001611100</name>
</gene>
<reference evidence="5 6" key="1">
    <citation type="journal article" date="2021" name="Elife">
        <title>Chloroplast acquisition without the gene transfer in kleptoplastic sea slugs, Plakobranchus ocellatus.</title>
        <authorList>
            <person name="Maeda T."/>
            <person name="Takahashi S."/>
            <person name="Yoshida T."/>
            <person name="Shimamura S."/>
            <person name="Takaki Y."/>
            <person name="Nagai Y."/>
            <person name="Toyoda A."/>
            <person name="Suzuki Y."/>
            <person name="Arimoto A."/>
            <person name="Ishii H."/>
            <person name="Satoh N."/>
            <person name="Nishiyama T."/>
            <person name="Hasebe M."/>
            <person name="Maruyama T."/>
            <person name="Minagawa J."/>
            <person name="Obokata J."/>
            <person name="Shigenobu S."/>
        </authorList>
    </citation>
    <scope>NUCLEOTIDE SEQUENCE [LARGE SCALE GENOMIC DNA]</scope>
</reference>
<keyword evidence="3" id="KW-1133">Transmembrane helix</keyword>
<evidence type="ECO:0000313" key="6">
    <source>
        <dbReference type="Proteomes" id="UP000735302"/>
    </source>
</evidence>
<dbReference type="GO" id="GO:0016020">
    <property type="term" value="C:membrane"/>
    <property type="evidence" value="ECO:0007669"/>
    <property type="project" value="UniProtKB-SubCell"/>
</dbReference>
<feature type="non-terminal residue" evidence="5">
    <location>
        <position position="421"/>
    </location>
</feature>